<dbReference type="EMBL" id="QXDL01000001">
    <property type="protein sequence ID" value="RIH90948.1"/>
    <property type="molecule type" value="Genomic_DNA"/>
</dbReference>
<dbReference type="InterPro" id="IPR003961">
    <property type="entry name" value="FN3_dom"/>
</dbReference>
<dbReference type="InterPro" id="IPR012938">
    <property type="entry name" value="Glc/Sorbosone_DH"/>
</dbReference>
<feature type="domain" description="Fibronectin type-III" evidence="1">
    <location>
        <begin position="26"/>
        <end position="112"/>
    </location>
</feature>
<dbReference type="SUPFAM" id="SSF49265">
    <property type="entry name" value="Fibronectin type III"/>
    <property type="match status" value="1"/>
</dbReference>
<dbReference type="OrthoDB" id="9770043at2"/>
<dbReference type="CDD" id="cd00063">
    <property type="entry name" value="FN3"/>
    <property type="match status" value="1"/>
</dbReference>
<dbReference type="Pfam" id="PF07995">
    <property type="entry name" value="GSDH"/>
    <property type="match status" value="1"/>
</dbReference>
<protein>
    <submittedName>
        <fullName evidence="2">Aldose sugar dehydrogenase YliI</fullName>
        <ecNumber evidence="2">1.1.5.-</ecNumber>
    </submittedName>
</protein>
<dbReference type="GO" id="GO:0016491">
    <property type="term" value="F:oxidoreductase activity"/>
    <property type="evidence" value="ECO:0007669"/>
    <property type="project" value="UniProtKB-KW"/>
</dbReference>
<proteinExistence type="predicted"/>
<dbReference type="PROSITE" id="PS51257">
    <property type="entry name" value="PROKAR_LIPOPROTEIN"/>
    <property type="match status" value="1"/>
</dbReference>
<accession>A0A399F429</accession>
<keyword evidence="2" id="KW-0560">Oxidoreductase</keyword>
<evidence type="ECO:0000259" key="1">
    <source>
        <dbReference type="PROSITE" id="PS50853"/>
    </source>
</evidence>
<dbReference type="InterPro" id="IPR013783">
    <property type="entry name" value="Ig-like_fold"/>
</dbReference>
<dbReference type="Pfam" id="PF00041">
    <property type="entry name" value="fn3"/>
    <property type="match status" value="1"/>
</dbReference>
<comment type="caution">
    <text evidence="2">The sequence shown here is derived from an EMBL/GenBank/DDBJ whole genome shotgun (WGS) entry which is preliminary data.</text>
</comment>
<keyword evidence="3" id="KW-1185">Reference proteome</keyword>
<evidence type="ECO:0000313" key="3">
    <source>
        <dbReference type="Proteomes" id="UP000265715"/>
    </source>
</evidence>
<name>A0A399F429_9DEIN</name>
<dbReference type="InterPro" id="IPR036116">
    <property type="entry name" value="FN3_sf"/>
</dbReference>
<dbReference type="InterPro" id="IPR011041">
    <property type="entry name" value="Quinoprot_gluc/sorb_DH_b-prop"/>
</dbReference>
<dbReference type="PANTHER" id="PTHR19328">
    <property type="entry name" value="HEDGEHOG-INTERACTING PROTEIN"/>
    <property type="match status" value="1"/>
</dbReference>
<gene>
    <name evidence="2" type="primary">yliI_1</name>
    <name evidence="2" type="ORF">Mterra_00026</name>
</gene>
<organism evidence="2 3">
    <name type="scientific">Calidithermus terrae</name>
    <dbReference type="NCBI Taxonomy" id="1408545"/>
    <lineage>
        <taxon>Bacteria</taxon>
        <taxon>Thermotogati</taxon>
        <taxon>Deinococcota</taxon>
        <taxon>Deinococci</taxon>
        <taxon>Thermales</taxon>
        <taxon>Thermaceae</taxon>
        <taxon>Calidithermus</taxon>
    </lineage>
</organism>
<dbReference type="EC" id="1.1.5.-" evidence="2"/>
<dbReference type="Proteomes" id="UP000265715">
    <property type="component" value="Unassembled WGS sequence"/>
</dbReference>
<dbReference type="PANTHER" id="PTHR19328:SF13">
    <property type="entry name" value="HIPL1 PROTEIN"/>
    <property type="match status" value="1"/>
</dbReference>
<dbReference type="Gene3D" id="2.120.10.30">
    <property type="entry name" value="TolB, C-terminal domain"/>
    <property type="match status" value="1"/>
</dbReference>
<dbReference type="Gene3D" id="2.60.40.10">
    <property type="entry name" value="Immunoglobulins"/>
    <property type="match status" value="1"/>
</dbReference>
<dbReference type="SMART" id="SM00060">
    <property type="entry name" value="FN3"/>
    <property type="match status" value="1"/>
</dbReference>
<dbReference type="SUPFAM" id="SSF50952">
    <property type="entry name" value="Soluble quinoprotein glucose dehydrogenase"/>
    <property type="match status" value="1"/>
</dbReference>
<dbReference type="AlphaFoldDB" id="A0A399F429"/>
<evidence type="ECO:0000313" key="2">
    <source>
        <dbReference type="EMBL" id="RIH90948.1"/>
    </source>
</evidence>
<dbReference type="InterPro" id="IPR011042">
    <property type="entry name" value="6-blade_b-propeller_TolB-like"/>
</dbReference>
<dbReference type="PROSITE" id="PS50853">
    <property type="entry name" value="FN3"/>
    <property type="match status" value="1"/>
</dbReference>
<reference evidence="2 3" key="1">
    <citation type="submission" date="2018-08" db="EMBL/GenBank/DDBJ databases">
        <title>Meiothermus terrae DSM 26712 genome sequencing project.</title>
        <authorList>
            <person name="Da Costa M.S."/>
            <person name="Albuquerque L."/>
            <person name="Raposo P."/>
            <person name="Froufe H.J.C."/>
            <person name="Barroso C.S."/>
            <person name="Egas C."/>
        </authorList>
    </citation>
    <scope>NUCLEOTIDE SEQUENCE [LARGE SCALE GENOMIC DNA]</scope>
    <source>
        <strain evidence="2 3">DSM 26712</strain>
    </source>
</reference>
<sequence length="481" mass="51795">MNRTTALPLLLVLAVACQKPGQTLEPPAGFQAAAVSPNAVKLDWQAVQGAKGYVLERKTGAAAYAEVAQPADTTYTDGGLQPSTAYAYRLKATNGAASSAWVEASAKTADPVPAGGYKVELVKDVKAGTIWSLNFGPDGRLYFTDRDQSSVKLFALELASGSVTAYASSAAVRDEGEGGVMGLELDPNFAANKKVYVCYSYWKNGDSSKEENARNRLSSFVISGSGLTGEVKLLDDMLGWWNHNGCRVLLSPGKKHLFVSMGDAAAAPSNVPGEPGNDAKAQSKKLLAGKIFRINLDGSIPTDNPYYNDPDVSGAVKAMWSIGHRNPQGLAFDPATGKLWSTEHGPDVKDELNLIKPGYNYGWPECKGEDPCDRPDRQPYQPATKAYYADRTVAISDMTFYNADAFPAWKGSLFFVTLKTGRMYRLELSGEAVAKEELIIGKLSDSSGPYGRLRDVTVGPDGFIYFSTDDSKIYRVVPDGR</sequence>
<dbReference type="RefSeq" id="WP_119313312.1">
    <property type="nucleotide sequence ID" value="NZ_QXDL01000001.1"/>
</dbReference>